<evidence type="ECO:0000256" key="6">
    <source>
        <dbReference type="ARBA" id="ARBA00023015"/>
    </source>
</evidence>
<evidence type="ECO:0000256" key="2">
    <source>
        <dbReference type="ARBA" id="ARBA00006015"/>
    </source>
</evidence>
<dbReference type="InterPro" id="IPR045279">
    <property type="entry name" value="ARR-like"/>
</dbReference>
<evidence type="ECO:0000256" key="11">
    <source>
        <dbReference type="PIRNR" id="PIRNR036392"/>
    </source>
</evidence>
<evidence type="ECO:0000256" key="7">
    <source>
        <dbReference type="ARBA" id="ARBA00023125"/>
    </source>
</evidence>
<dbReference type="PANTHER" id="PTHR43874">
    <property type="entry name" value="TWO-COMPONENT RESPONSE REGULATOR"/>
    <property type="match status" value="1"/>
</dbReference>
<evidence type="ECO:0000313" key="16">
    <source>
        <dbReference type="Proteomes" id="UP000813463"/>
    </source>
</evidence>
<dbReference type="NCBIfam" id="TIGR01557">
    <property type="entry name" value="myb_SHAQKYF"/>
    <property type="match status" value="1"/>
</dbReference>
<organism evidence="16 17">
    <name type="scientific">Spinacia oleracea</name>
    <name type="common">Spinach</name>
    <dbReference type="NCBI Taxonomy" id="3562"/>
    <lineage>
        <taxon>Eukaryota</taxon>
        <taxon>Viridiplantae</taxon>
        <taxon>Streptophyta</taxon>
        <taxon>Embryophyta</taxon>
        <taxon>Tracheophyta</taxon>
        <taxon>Spermatophyta</taxon>
        <taxon>Magnoliopsida</taxon>
        <taxon>eudicotyledons</taxon>
        <taxon>Gunneridae</taxon>
        <taxon>Pentapetalae</taxon>
        <taxon>Caryophyllales</taxon>
        <taxon>Chenopodiaceae</taxon>
        <taxon>Chenopodioideae</taxon>
        <taxon>Anserineae</taxon>
        <taxon>Spinacia</taxon>
    </lineage>
</organism>
<comment type="similarity">
    <text evidence="2">Belongs to the ARR family. Type-B subfamily.</text>
</comment>
<evidence type="ECO:0000256" key="4">
    <source>
        <dbReference type="ARBA" id="ARBA00022864"/>
    </source>
</evidence>
<sequence length="585" mass="64435">MCVRPRASLMEDDKFPTGLRVLVVDDDTTCLKLMDTLLKKCQYQVTTTNQAKEALRILKRNKNKFDIVITDVEMPDMDGIKLLQLVGLEMNLPVIMLSAYSDTKRVMQGVRNGACDYLVKPVRIQELQNIWQHVVRRNKQQQQRPTAIVESSNISGDDDNNNNNNNNNDDDEDEDDEGEESGHENEDQTTHRKPRLFWSVELHQKFVDAVNQLGLDKAFPKKILDLMDVEGLTREKVASHLQKYRLYLRKVNSGSNQQAGRSGAEDAHIGPLGGGYGIYRSLAGAGRFPDQSGGGGLLGRFNTSSGISLRGLSSSPMLQTPQLSNSFNTLSKFGPLNTSLFQQMPPTTSMMINGTPTLNTRDFGPSSNLTPNLLDPSSKTNWGTPVQPPTTQPLSTPRNLLPINVSNDGIVPVSNTQIQSIQNDPIDVFCGFSSMGASKGNVQSQDCPSGFNSFNNLAQPQIWNNQRPDYVLNSCNFSNTSSSVITSATPPTLGDNVRESNNNMMGFSPFSQLGGTCSQIQVQKSNSDSTLKFDDNYLLDDPKLLSGSNQSNSESLEDIVGRFLKQGNGETATGREDFGLDPYLM</sequence>
<evidence type="ECO:0000256" key="3">
    <source>
        <dbReference type="ARBA" id="ARBA00022553"/>
    </source>
</evidence>
<feature type="compositionally biased region" description="Acidic residues" evidence="13">
    <location>
        <begin position="168"/>
        <end position="179"/>
    </location>
</feature>
<keyword evidence="6 11" id="KW-0805">Transcription regulation</keyword>
<keyword evidence="16" id="KW-1185">Reference proteome</keyword>
<keyword evidence="3 12" id="KW-0597">Phosphoprotein</keyword>
<accession>A0ABM3R9Q2</accession>
<keyword evidence="8 11" id="KW-0010">Activator</keyword>
<feature type="domain" description="Response regulatory" evidence="14">
    <location>
        <begin position="20"/>
        <end position="135"/>
    </location>
</feature>
<dbReference type="SUPFAM" id="SSF46689">
    <property type="entry name" value="Homeodomain-like"/>
    <property type="match status" value="1"/>
</dbReference>
<dbReference type="InterPro" id="IPR006447">
    <property type="entry name" value="Myb_dom_plants"/>
</dbReference>
<dbReference type="InterPro" id="IPR017053">
    <property type="entry name" value="Response_reg_B-typ_pln"/>
</dbReference>
<dbReference type="InterPro" id="IPR001005">
    <property type="entry name" value="SANT/Myb"/>
</dbReference>
<feature type="region of interest" description="Disordered" evidence="13">
    <location>
        <begin position="136"/>
        <end position="192"/>
    </location>
</feature>
<keyword evidence="5 11" id="KW-0902">Two-component regulatory system</keyword>
<comment type="subcellular location">
    <subcellularLocation>
        <location evidence="1 11">Nucleus</location>
    </subcellularLocation>
</comment>
<evidence type="ECO:0000256" key="9">
    <source>
        <dbReference type="ARBA" id="ARBA00023163"/>
    </source>
</evidence>
<dbReference type="Gene3D" id="1.10.10.60">
    <property type="entry name" value="Homeodomain-like"/>
    <property type="match status" value="1"/>
</dbReference>
<evidence type="ECO:0000313" key="17">
    <source>
        <dbReference type="RefSeq" id="XP_056692332.1"/>
    </source>
</evidence>
<gene>
    <name evidence="17" type="primary">LOC110777378</name>
</gene>
<proteinExistence type="inferred from homology"/>
<dbReference type="InterPro" id="IPR011006">
    <property type="entry name" value="CheY-like_superfamily"/>
</dbReference>
<keyword evidence="9 11" id="KW-0804">Transcription</keyword>
<dbReference type="PROSITE" id="PS51294">
    <property type="entry name" value="HTH_MYB"/>
    <property type="match status" value="1"/>
</dbReference>
<evidence type="ECO:0000256" key="1">
    <source>
        <dbReference type="ARBA" id="ARBA00004123"/>
    </source>
</evidence>
<reference evidence="17" key="2">
    <citation type="submission" date="2025-08" db="UniProtKB">
        <authorList>
            <consortium name="RefSeq"/>
        </authorList>
    </citation>
    <scope>IDENTIFICATION</scope>
    <source>
        <tissue evidence="17">Leaf</tissue>
    </source>
</reference>
<name>A0ABM3R9Q2_SPIOL</name>
<dbReference type="Gene3D" id="3.40.50.2300">
    <property type="match status" value="1"/>
</dbReference>
<dbReference type="Pfam" id="PF00072">
    <property type="entry name" value="Response_reg"/>
    <property type="match status" value="1"/>
</dbReference>
<dbReference type="Proteomes" id="UP000813463">
    <property type="component" value="Chromosome 2"/>
</dbReference>
<evidence type="ECO:0000256" key="12">
    <source>
        <dbReference type="PROSITE-ProRule" id="PRU00169"/>
    </source>
</evidence>
<dbReference type="CDD" id="cd17584">
    <property type="entry name" value="REC_typeB_ARR-like"/>
    <property type="match status" value="1"/>
</dbReference>
<feature type="modified residue" description="4-aspartylphosphate" evidence="12">
    <location>
        <position position="71"/>
    </location>
</feature>
<keyword evidence="7 11" id="KW-0238">DNA-binding</keyword>
<evidence type="ECO:0000256" key="13">
    <source>
        <dbReference type="SAM" id="MobiDB-lite"/>
    </source>
</evidence>
<dbReference type="GeneID" id="110777378"/>
<dbReference type="PANTHER" id="PTHR43874:SF205">
    <property type="entry name" value="TWO-COMPONENT RESPONSE REGULATOR ORR23"/>
    <property type="match status" value="1"/>
</dbReference>
<dbReference type="InterPro" id="IPR017930">
    <property type="entry name" value="Myb_dom"/>
</dbReference>
<dbReference type="SUPFAM" id="SSF52172">
    <property type="entry name" value="CheY-like"/>
    <property type="match status" value="1"/>
</dbReference>
<dbReference type="Pfam" id="PF00249">
    <property type="entry name" value="Myb_DNA-binding"/>
    <property type="match status" value="1"/>
</dbReference>
<feature type="region of interest" description="Disordered" evidence="13">
    <location>
        <begin position="376"/>
        <end position="398"/>
    </location>
</feature>
<dbReference type="SMART" id="SM00448">
    <property type="entry name" value="REC"/>
    <property type="match status" value="1"/>
</dbReference>
<dbReference type="PROSITE" id="PS50110">
    <property type="entry name" value="RESPONSE_REGULATORY"/>
    <property type="match status" value="1"/>
</dbReference>
<protein>
    <recommendedName>
        <fullName evidence="11">Two-component response regulator</fullName>
    </recommendedName>
</protein>
<feature type="compositionally biased region" description="Basic and acidic residues" evidence="13">
    <location>
        <begin position="180"/>
        <end position="190"/>
    </location>
</feature>
<evidence type="ECO:0000259" key="15">
    <source>
        <dbReference type="PROSITE" id="PS51294"/>
    </source>
</evidence>
<keyword evidence="10 11" id="KW-0539">Nucleus</keyword>
<evidence type="ECO:0000256" key="10">
    <source>
        <dbReference type="ARBA" id="ARBA00023242"/>
    </source>
</evidence>
<feature type="domain" description="HTH myb-type" evidence="15">
    <location>
        <begin position="190"/>
        <end position="249"/>
    </location>
</feature>
<evidence type="ECO:0000259" key="14">
    <source>
        <dbReference type="PROSITE" id="PS50110"/>
    </source>
</evidence>
<evidence type="ECO:0000256" key="8">
    <source>
        <dbReference type="ARBA" id="ARBA00023159"/>
    </source>
</evidence>
<feature type="compositionally biased region" description="Low complexity" evidence="13">
    <location>
        <begin position="150"/>
        <end position="167"/>
    </location>
</feature>
<comment type="function">
    <text evidence="11">Transcriptional activator that binds specific DNA sequence.</text>
</comment>
<keyword evidence="4" id="KW-0932">Cytokinin signaling pathway</keyword>
<dbReference type="InterPro" id="IPR009057">
    <property type="entry name" value="Homeodomain-like_sf"/>
</dbReference>
<dbReference type="PIRSF" id="PIRSF036392">
    <property type="entry name" value="RR_ARR_type-B"/>
    <property type="match status" value="1"/>
</dbReference>
<dbReference type="RefSeq" id="XP_056692332.1">
    <property type="nucleotide sequence ID" value="XM_056836354.1"/>
</dbReference>
<dbReference type="InterPro" id="IPR001789">
    <property type="entry name" value="Sig_transdc_resp-reg_receiver"/>
</dbReference>
<evidence type="ECO:0000256" key="5">
    <source>
        <dbReference type="ARBA" id="ARBA00023012"/>
    </source>
</evidence>
<reference evidence="16" key="1">
    <citation type="journal article" date="2021" name="Nat. Commun.">
        <title>Genomic analyses provide insights into spinach domestication and the genetic basis of agronomic traits.</title>
        <authorList>
            <person name="Cai X."/>
            <person name="Sun X."/>
            <person name="Xu C."/>
            <person name="Sun H."/>
            <person name="Wang X."/>
            <person name="Ge C."/>
            <person name="Zhang Z."/>
            <person name="Wang Q."/>
            <person name="Fei Z."/>
            <person name="Jiao C."/>
            <person name="Wang Q."/>
        </authorList>
    </citation>
    <scope>NUCLEOTIDE SEQUENCE [LARGE SCALE GENOMIC DNA]</scope>
    <source>
        <strain evidence="16">cv. Varoflay</strain>
    </source>
</reference>